<reference evidence="1" key="1">
    <citation type="submission" date="2023-05" db="EMBL/GenBank/DDBJ databases">
        <authorList>
            <person name="Stuckert A."/>
        </authorList>
    </citation>
    <scope>NUCLEOTIDE SEQUENCE</scope>
</reference>
<organism evidence="1 2">
    <name type="scientific">Staurois parvus</name>
    <dbReference type="NCBI Taxonomy" id="386267"/>
    <lineage>
        <taxon>Eukaryota</taxon>
        <taxon>Metazoa</taxon>
        <taxon>Chordata</taxon>
        <taxon>Craniata</taxon>
        <taxon>Vertebrata</taxon>
        <taxon>Euteleostomi</taxon>
        <taxon>Amphibia</taxon>
        <taxon>Batrachia</taxon>
        <taxon>Anura</taxon>
        <taxon>Neobatrachia</taxon>
        <taxon>Ranoidea</taxon>
        <taxon>Ranidae</taxon>
        <taxon>Staurois</taxon>
    </lineage>
</organism>
<gene>
    <name evidence="1" type="ORF">SPARVUS_LOCUS9875252</name>
</gene>
<protein>
    <submittedName>
        <fullName evidence="1">Uncharacterized protein</fullName>
    </submittedName>
</protein>
<evidence type="ECO:0000313" key="1">
    <source>
        <dbReference type="EMBL" id="CAI9583799.1"/>
    </source>
</evidence>
<name>A0ABN9EFX9_9NEOB</name>
<dbReference type="EMBL" id="CATNWA010015482">
    <property type="protein sequence ID" value="CAI9583799.1"/>
    <property type="molecule type" value="Genomic_DNA"/>
</dbReference>
<evidence type="ECO:0000313" key="2">
    <source>
        <dbReference type="Proteomes" id="UP001162483"/>
    </source>
</evidence>
<comment type="caution">
    <text evidence="1">The sequence shown here is derived from an EMBL/GenBank/DDBJ whole genome shotgun (WGS) entry which is preliminary data.</text>
</comment>
<sequence length="41" mass="4553">MGTDGRHSWAQVGGTGGQHFWALIIRALRISADHFSDKCRL</sequence>
<accession>A0ABN9EFX9</accession>
<keyword evidence="2" id="KW-1185">Reference proteome</keyword>
<dbReference type="Proteomes" id="UP001162483">
    <property type="component" value="Unassembled WGS sequence"/>
</dbReference>
<proteinExistence type="predicted"/>